<keyword evidence="4" id="KW-1185">Reference proteome</keyword>
<dbReference type="Pfam" id="PF08246">
    <property type="entry name" value="Inhibitor_I29"/>
    <property type="match status" value="1"/>
</dbReference>
<evidence type="ECO:0000313" key="3">
    <source>
        <dbReference type="EMBL" id="CAH1392202.1"/>
    </source>
</evidence>
<evidence type="ECO:0000313" key="4">
    <source>
        <dbReference type="Proteomes" id="UP001152798"/>
    </source>
</evidence>
<accession>A0A9P0EBR8</accession>
<dbReference type="InterPro" id="IPR013201">
    <property type="entry name" value="Prot_inhib_I29"/>
</dbReference>
<dbReference type="Gene3D" id="1.10.287.2250">
    <property type="match status" value="1"/>
</dbReference>
<name>A0A9P0EBR8_NEZVI</name>
<sequence>MKIVLILFVVAFCYASTTDEEWKAYKAKFNKNYPNPAIDEMRKLIFLHNKALVEEHNRLYDEGLKSFKLAVNKFADMTKEEMEDYHGFIGDKIIPKDPVV</sequence>
<evidence type="ECO:0000259" key="2">
    <source>
        <dbReference type="SMART" id="SM00848"/>
    </source>
</evidence>
<dbReference type="Proteomes" id="UP001152798">
    <property type="component" value="Chromosome 1"/>
</dbReference>
<dbReference type="SMART" id="SM00848">
    <property type="entry name" value="Inhibitor_I29"/>
    <property type="match status" value="1"/>
</dbReference>
<dbReference type="InterPro" id="IPR038765">
    <property type="entry name" value="Papain-like_cys_pep_sf"/>
</dbReference>
<organism evidence="3 4">
    <name type="scientific">Nezara viridula</name>
    <name type="common">Southern green stink bug</name>
    <name type="synonym">Cimex viridulus</name>
    <dbReference type="NCBI Taxonomy" id="85310"/>
    <lineage>
        <taxon>Eukaryota</taxon>
        <taxon>Metazoa</taxon>
        <taxon>Ecdysozoa</taxon>
        <taxon>Arthropoda</taxon>
        <taxon>Hexapoda</taxon>
        <taxon>Insecta</taxon>
        <taxon>Pterygota</taxon>
        <taxon>Neoptera</taxon>
        <taxon>Paraneoptera</taxon>
        <taxon>Hemiptera</taxon>
        <taxon>Heteroptera</taxon>
        <taxon>Panheteroptera</taxon>
        <taxon>Pentatomomorpha</taxon>
        <taxon>Pentatomoidea</taxon>
        <taxon>Pentatomidae</taxon>
        <taxon>Pentatominae</taxon>
        <taxon>Nezara</taxon>
    </lineage>
</organism>
<feature type="domain" description="Cathepsin propeptide inhibitor" evidence="2">
    <location>
        <begin position="22"/>
        <end position="82"/>
    </location>
</feature>
<feature type="chain" id="PRO_5040171142" description="Cathepsin propeptide inhibitor domain-containing protein" evidence="1">
    <location>
        <begin position="16"/>
        <end position="100"/>
    </location>
</feature>
<dbReference type="EMBL" id="OV725077">
    <property type="protein sequence ID" value="CAH1392202.1"/>
    <property type="molecule type" value="Genomic_DNA"/>
</dbReference>
<protein>
    <recommendedName>
        <fullName evidence="2">Cathepsin propeptide inhibitor domain-containing protein</fullName>
    </recommendedName>
</protein>
<dbReference type="AlphaFoldDB" id="A0A9P0EBR8"/>
<proteinExistence type="predicted"/>
<dbReference type="OrthoDB" id="6601796at2759"/>
<dbReference type="SUPFAM" id="SSF54001">
    <property type="entry name" value="Cysteine proteinases"/>
    <property type="match status" value="1"/>
</dbReference>
<reference evidence="3" key="1">
    <citation type="submission" date="2022-01" db="EMBL/GenBank/DDBJ databases">
        <authorList>
            <person name="King R."/>
        </authorList>
    </citation>
    <scope>NUCLEOTIDE SEQUENCE</scope>
</reference>
<feature type="signal peptide" evidence="1">
    <location>
        <begin position="1"/>
        <end position="15"/>
    </location>
</feature>
<keyword evidence="1" id="KW-0732">Signal</keyword>
<gene>
    <name evidence="3" type="ORF">NEZAVI_LOCUS3065</name>
</gene>
<evidence type="ECO:0000256" key="1">
    <source>
        <dbReference type="SAM" id="SignalP"/>
    </source>
</evidence>